<organism evidence="1 2">
    <name type="scientific">Araneus ventricosus</name>
    <name type="common">Orbweaver spider</name>
    <name type="synonym">Epeira ventricosa</name>
    <dbReference type="NCBI Taxonomy" id="182803"/>
    <lineage>
        <taxon>Eukaryota</taxon>
        <taxon>Metazoa</taxon>
        <taxon>Ecdysozoa</taxon>
        <taxon>Arthropoda</taxon>
        <taxon>Chelicerata</taxon>
        <taxon>Arachnida</taxon>
        <taxon>Araneae</taxon>
        <taxon>Araneomorphae</taxon>
        <taxon>Entelegynae</taxon>
        <taxon>Araneoidea</taxon>
        <taxon>Araneidae</taxon>
        <taxon>Araneus</taxon>
    </lineage>
</organism>
<evidence type="ECO:0000313" key="2">
    <source>
        <dbReference type="Proteomes" id="UP000499080"/>
    </source>
</evidence>
<comment type="caution">
    <text evidence="1">The sequence shown here is derived from an EMBL/GenBank/DDBJ whole genome shotgun (WGS) entry which is preliminary data.</text>
</comment>
<dbReference type="AlphaFoldDB" id="A0A4Y2C8Q2"/>
<dbReference type="InterPro" id="IPR036397">
    <property type="entry name" value="RNaseH_sf"/>
</dbReference>
<reference evidence="1 2" key="1">
    <citation type="journal article" date="2019" name="Sci. Rep.">
        <title>Orb-weaving spider Araneus ventricosus genome elucidates the spidroin gene catalogue.</title>
        <authorList>
            <person name="Kono N."/>
            <person name="Nakamura H."/>
            <person name="Ohtoshi R."/>
            <person name="Moran D.A.P."/>
            <person name="Shinohara A."/>
            <person name="Yoshida Y."/>
            <person name="Fujiwara M."/>
            <person name="Mori M."/>
            <person name="Tomita M."/>
            <person name="Arakawa K."/>
        </authorList>
    </citation>
    <scope>NUCLEOTIDE SEQUENCE [LARGE SCALE GENOMIC DNA]</scope>
</reference>
<dbReference type="EMBL" id="BGPR01000158">
    <property type="protein sequence ID" value="GBM00540.1"/>
    <property type="molecule type" value="Genomic_DNA"/>
</dbReference>
<proteinExistence type="predicted"/>
<dbReference type="Proteomes" id="UP000499080">
    <property type="component" value="Unassembled WGS sequence"/>
</dbReference>
<gene>
    <name evidence="1" type="ORF">AVEN_77350_1</name>
</gene>
<evidence type="ECO:0000313" key="1">
    <source>
        <dbReference type="EMBL" id="GBM00540.1"/>
    </source>
</evidence>
<accession>A0A4Y2C8Q2</accession>
<sequence>MIGTLETCNWELFSFSDKKYHWRKTIEKIIYRKNLEPGYMKNCKMARLPCLKPHHKEARLHWATQHMSFGDMWLNVIFSDEKNGIWTALMDLQDICMIFEKNQRASLVDNMVMVL</sequence>
<dbReference type="OrthoDB" id="8060176at2759"/>
<evidence type="ECO:0008006" key="3">
    <source>
        <dbReference type="Google" id="ProtNLM"/>
    </source>
</evidence>
<protein>
    <recommendedName>
        <fullName evidence="3">Transposase Tc1-like domain-containing protein</fullName>
    </recommendedName>
</protein>
<dbReference type="Gene3D" id="3.30.420.10">
    <property type="entry name" value="Ribonuclease H-like superfamily/Ribonuclease H"/>
    <property type="match status" value="1"/>
</dbReference>
<dbReference type="GO" id="GO:0003676">
    <property type="term" value="F:nucleic acid binding"/>
    <property type="evidence" value="ECO:0007669"/>
    <property type="project" value="InterPro"/>
</dbReference>
<keyword evidence="2" id="KW-1185">Reference proteome</keyword>
<name>A0A4Y2C8Q2_ARAVE</name>